<feature type="region of interest" description="Disordered" evidence="2">
    <location>
        <begin position="298"/>
        <end position="362"/>
    </location>
</feature>
<feature type="compositionally biased region" description="Polar residues" evidence="2">
    <location>
        <begin position="190"/>
        <end position="200"/>
    </location>
</feature>
<proteinExistence type="inferred from homology"/>
<dbReference type="InterPro" id="IPR019190">
    <property type="entry name" value="EXOV"/>
</dbReference>
<evidence type="ECO:0000256" key="1">
    <source>
        <dbReference type="ARBA" id="ARBA00009797"/>
    </source>
</evidence>
<dbReference type="AlphaFoldDB" id="A0A8H7Y9C8"/>
<dbReference type="GO" id="GO:0045145">
    <property type="term" value="F:single-stranded DNA 5'-3' DNA exonuclease activity"/>
    <property type="evidence" value="ECO:0007669"/>
    <property type="project" value="InterPro"/>
</dbReference>
<dbReference type="GO" id="GO:0036297">
    <property type="term" value="P:interstrand cross-link repair"/>
    <property type="evidence" value="ECO:0007669"/>
    <property type="project" value="TreeGrafter"/>
</dbReference>
<protein>
    <recommendedName>
        <fullName evidence="4">Exonuclease V</fullName>
    </recommendedName>
</protein>
<organism evidence="3">
    <name type="scientific">Psilocybe cubensis</name>
    <name type="common">Psychedelic mushroom</name>
    <name type="synonym">Stropharia cubensis</name>
    <dbReference type="NCBI Taxonomy" id="181762"/>
    <lineage>
        <taxon>Eukaryota</taxon>
        <taxon>Fungi</taxon>
        <taxon>Dikarya</taxon>
        <taxon>Basidiomycota</taxon>
        <taxon>Agaricomycotina</taxon>
        <taxon>Agaricomycetes</taxon>
        <taxon>Agaricomycetidae</taxon>
        <taxon>Agaricales</taxon>
        <taxon>Agaricineae</taxon>
        <taxon>Strophariaceae</taxon>
        <taxon>Psilocybe</taxon>
    </lineage>
</organism>
<evidence type="ECO:0000256" key="2">
    <source>
        <dbReference type="SAM" id="MobiDB-lite"/>
    </source>
</evidence>
<dbReference type="GO" id="GO:0005739">
    <property type="term" value="C:mitochondrion"/>
    <property type="evidence" value="ECO:0007669"/>
    <property type="project" value="TreeGrafter"/>
</dbReference>
<comment type="caution">
    <text evidence="3">The sequence shown here is derived from an EMBL/GenBank/DDBJ whole genome shotgun (WGS) entry which is preliminary data.</text>
</comment>
<gene>
    <name evidence="3" type="ORF">JR316_000388</name>
</gene>
<evidence type="ECO:0000313" key="3">
    <source>
        <dbReference type="EMBL" id="KAG5173731.1"/>
    </source>
</evidence>
<name>A0A8H7Y9C8_PSICU</name>
<evidence type="ECO:0008006" key="4">
    <source>
        <dbReference type="Google" id="ProtNLM"/>
    </source>
</evidence>
<feature type="region of interest" description="Disordered" evidence="2">
    <location>
        <begin position="184"/>
        <end position="203"/>
    </location>
</feature>
<comment type="similarity">
    <text evidence="1">Belongs to the EXO5 family.</text>
</comment>
<dbReference type="PANTHER" id="PTHR14464">
    <property type="entry name" value="EXONUCLEASE V"/>
    <property type="match status" value="1"/>
</dbReference>
<dbReference type="GO" id="GO:0005634">
    <property type="term" value="C:nucleus"/>
    <property type="evidence" value="ECO:0007669"/>
    <property type="project" value="TreeGrafter"/>
</dbReference>
<dbReference type="EMBL" id="JAFIQS010000001">
    <property type="protein sequence ID" value="KAG5173731.1"/>
    <property type="molecule type" value="Genomic_DNA"/>
</dbReference>
<reference evidence="3" key="1">
    <citation type="submission" date="2021-02" db="EMBL/GenBank/DDBJ databases">
        <title>Psilocybe cubensis genome.</title>
        <authorList>
            <person name="Mckernan K.J."/>
            <person name="Crawford S."/>
            <person name="Trippe A."/>
            <person name="Kane L.T."/>
            <person name="Mclaughlin S."/>
        </authorList>
    </citation>
    <scope>NUCLEOTIDE SEQUENCE [LARGE SCALE GENOMIC DNA]</scope>
    <source>
        <strain evidence="3">MGC-MH-2018</strain>
    </source>
</reference>
<sequence length="694" mass="78846">MSGYSSDDFHDLDLSEFTAEDFAYIDANIASLSGSGRHGTTEAEPKLSEERYRLNSADSKAFDTDDEDIYCANETSFRSDTFDLNLSTLTNEELDALDEYVSKKIPKPSAGPSIAIEIEGPVDVSGTSKHTVGENKHINGTWKPRLSNSPLNQFRPYMTLSVTDLTSPAWCEVQYDYGLRGRRSRPISERPQTFQSSSGKTIRPEPNIVKKNDIQTRQGLAVHKELEREIKFEELQVDITSEETRWALRLVNMLACLKSIMGGFTREMPVFGVIHDEVVVGIMDEVIKEEVPKMPNSIAFKSSKRPSDHLQPSSISKKPRTSLPYPQTRIDSCFESSKKEKKPSQSPSLVVEEEQTQTRSSSEYVLHIKDNKTREKPYIPSEADMQSGRMQLMLYRRLLSQLISTNPPYDFSPFWSKLGVNSAAIFPTKFLVQAHLIEESSGFQSTCLDDLVSLWHSEIKDLNIVGVDPTLELVYRLRPSPRRKKKKHGLTTPRPPQTISDEERDLMIAIAASLEDVSASQTQVDMSHIGPSTHFYKKNQFDSPNSGTEDTKFQTTLAESIIAQNVSKTFDNSGIDFADLIISNAYLQLPLVDLPEIECVDVTEKIGKGKEKEIEAEEQGIRRFKIIGTKRFLHNDEELDKYLDHVLEWWRGERRPEGVPLDRTYRCSYCEYENDCEWRAEKAAEIRQKKLPDP</sequence>
<dbReference type="Pfam" id="PF09810">
    <property type="entry name" value="Exo5"/>
    <property type="match status" value="2"/>
</dbReference>
<dbReference type="PANTHER" id="PTHR14464:SF4">
    <property type="entry name" value="EXONUCLEASE V"/>
    <property type="match status" value="1"/>
</dbReference>
<accession>A0A8H7Y9C8</accession>